<organism evidence="1 2">
    <name type="scientific">Xiphophorus couchianus</name>
    <name type="common">Monterrey platyfish</name>
    <dbReference type="NCBI Taxonomy" id="32473"/>
    <lineage>
        <taxon>Eukaryota</taxon>
        <taxon>Metazoa</taxon>
        <taxon>Chordata</taxon>
        <taxon>Craniata</taxon>
        <taxon>Vertebrata</taxon>
        <taxon>Euteleostomi</taxon>
        <taxon>Actinopterygii</taxon>
        <taxon>Neopterygii</taxon>
        <taxon>Teleostei</taxon>
        <taxon>Neoteleostei</taxon>
        <taxon>Acanthomorphata</taxon>
        <taxon>Ovalentaria</taxon>
        <taxon>Atherinomorphae</taxon>
        <taxon>Cyprinodontiformes</taxon>
        <taxon>Poeciliidae</taxon>
        <taxon>Poeciliinae</taxon>
        <taxon>Xiphophorus</taxon>
    </lineage>
</organism>
<dbReference type="Proteomes" id="UP000261380">
    <property type="component" value="Unplaced"/>
</dbReference>
<protein>
    <submittedName>
        <fullName evidence="1">Proteolipid protein 2b</fullName>
    </submittedName>
</protein>
<evidence type="ECO:0000313" key="1">
    <source>
        <dbReference type="Ensembl" id="ENSXCOP00000019038.1"/>
    </source>
</evidence>
<name>A0A3B5M4F2_9TELE</name>
<accession>A0A3B5M4F2</accession>
<reference evidence="1" key="2">
    <citation type="submission" date="2025-09" db="UniProtKB">
        <authorList>
            <consortium name="Ensembl"/>
        </authorList>
    </citation>
    <scope>IDENTIFICATION</scope>
</reference>
<sequence>KKSTRVTDQIINHLIFKNYIIRQTKNIYLIILICYASSRNGGYTAAAVCEMCFAIVFFCVFMMDLDKQFTAISWVWSDLIRAFTGTLVYLITSLVCVISGAGDGALIAGGVTYNLLLF</sequence>
<dbReference type="Ensembl" id="ENSXCOT00000019275.1">
    <property type="protein sequence ID" value="ENSXCOP00000019038.1"/>
    <property type="gene ID" value="ENSXCOG00000014310.1"/>
</dbReference>
<proteinExistence type="predicted"/>
<evidence type="ECO:0000313" key="2">
    <source>
        <dbReference type="Proteomes" id="UP000261380"/>
    </source>
</evidence>
<dbReference type="GeneTree" id="ENSGT00940000158528"/>
<keyword evidence="2" id="KW-1185">Reference proteome</keyword>
<dbReference type="AlphaFoldDB" id="A0A3B5M4F2"/>
<reference evidence="1" key="1">
    <citation type="submission" date="2025-08" db="UniProtKB">
        <authorList>
            <consortium name="Ensembl"/>
        </authorList>
    </citation>
    <scope>IDENTIFICATION</scope>
</reference>